<dbReference type="Proteomes" id="UP000220102">
    <property type="component" value="Unassembled WGS sequence"/>
</dbReference>
<dbReference type="InterPro" id="IPR029016">
    <property type="entry name" value="GAF-like_dom_sf"/>
</dbReference>
<dbReference type="InterPro" id="IPR003661">
    <property type="entry name" value="HisK_dim/P_dom"/>
</dbReference>
<proteinExistence type="predicted"/>
<dbReference type="PANTHER" id="PTHR43047:SF72">
    <property type="entry name" value="OSMOSENSING HISTIDINE PROTEIN KINASE SLN1"/>
    <property type="match status" value="1"/>
</dbReference>
<keyword evidence="11" id="KW-0472">Membrane</keyword>
<keyword evidence="10" id="KW-0902">Two-component regulatory system</keyword>
<dbReference type="InterPro" id="IPR036890">
    <property type="entry name" value="HATPase_C_sf"/>
</dbReference>
<comment type="subcellular location">
    <subcellularLocation>
        <location evidence="2">Cell membrane</location>
    </subcellularLocation>
</comment>
<evidence type="ECO:0000313" key="16">
    <source>
        <dbReference type="EMBL" id="PEN14834.1"/>
    </source>
</evidence>
<accession>A0A2A8D1S4</accession>
<evidence type="ECO:0000256" key="11">
    <source>
        <dbReference type="ARBA" id="ARBA00023136"/>
    </source>
</evidence>
<dbReference type="InterPro" id="IPR005467">
    <property type="entry name" value="His_kinase_dom"/>
</dbReference>
<dbReference type="SUPFAM" id="SSF55874">
    <property type="entry name" value="ATPase domain of HSP90 chaperone/DNA topoisomerase II/histidine kinase"/>
    <property type="match status" value="1"/>
</dbReference>
<dbReference type="InterPro" id="IPR036097">
    <property type="entry name" value="HisK_dim/P_sf"/>
</dbReference>
<dbReference type="InterPro" id="IPR004358">
    <property type="entry name" value="Sig_transdc_His_kin-like_C"/>
</dbReference>
<dbReference type="Gene3D" id="2.10.70.100">
    <property type="match status" value="1"/>
</dbReference>
<dbReference type="PRINTS" id="PR00344">
    <property type="entry name" value="BCTRLSENSOR"/>
</dbReference>
<dbReference type="SMART" id="SM00086">
    <property type="entry name" value="PAC"/>
    <property type="match status" value="4"/>
</dbReference>
<keyword evidence="9" id="KW-0067">ATP-binding</keyword>
<dbReference type="InterPro" id="IPR013655">
    <property type="entry name" value="PAS_fold_3"/>
</dbReference>
<dbReference type="InterPro" id="IPR003594">
    <property type="entry name" value="HATPase_dom"/>
</dbReference>
<evidence type="ECO:0000259" key="14">
    <source>
        <dbReference type="PROSITE" id="PS50112"/>
    </source>
</evidence>
<feature type="domain" description="PAS" evidence="14">
    <location>
        <begin position="566"/>
        <end position="611"/>
    </location>
</feature>
<feature type="region of interest" description="Disordered" evidence="12">
    <location>
        <begin position="1"/>
        <end position="20"/>
    </location>
</feature>
<dbReference type="AlphaFoldDB" id="A0A2A8D1S4"/>
<dbReference type="PROSITE" id="PS50109">
    <property type="entry name" value="HIS_KIN"/>
    <property type="match status" value="1"/>
</dbReference>
<feature type="domain" description="PAS" evidence="14">
    <location>
        <begin position="190"/>
        <end position="261"/>
    </location>
</feature>
<dbReference type="InterPro" id="IPR035965">
    <property type="entry name" value="PAS-like_dom_sf"/>
</dbReference>
<gene>
    <name evidence="16" type="ORF">CRI94_00620</name>
</gene>
<dbReference type="GO" id="GO:0009927">
    <property type="term" value="F:histidine phosphotransfer kinase activity"/>
    <property type="evidence" value="ECO:0007669"/>
    <property type="project" value="TreeGrafter"/>
</dbReference>
<dbReference type="CDD" id="cd16922">
    <property type="entry name" value="HATPase_EvgS-ArcB-TorS-like"/>
    <property type="match status" value="1"/>
</dbReference>
<dbReference type="Gene3D" id="3.30.565.10">
    <property type="entry name" value="Histidine kinase-like ATPase, C-terminal domain"/>
    <property type="match status" value="1"/>
</dbReference>
<dbReference type="GO" id="GO:0005886">
    <property type="term" value="C:plasma membrane"/>
    <property type="evidence" value="ECO:0007669"/>
    <property type="project" value="UniProtKB-SubCell"/>
</dbReference>
<dbReference type="CDD" id="cd00082">
    <property type="entry name" value="HisKA"/>
    <property type="match status" value="1"/>
</dbReference>
<dbReference type="SUPFAM" id="SSF55781">
    <property type="entry name" value="GAF domain-like"/>
    <property type="match status" value="2"/>
</dbReference>
<dbReference type="GO" id="GO:0005524">
    <property type="term" value="F:ATP binding"/>
    <property type="evidence" value="ECO:0007669"/>
    <property type="project" value="UniProtKB-KW"/>
</dbReference>
<feature type="domain" description="PAS" evidence="14">
    <location>
        <begin position="435"/>
        <end position="508"/>
    </location>
</feature>
<comment type="catalytic activity">
    <reaction evidence="1">
        <text>ATP + protein L-histidine = ADP + protein N-phospho-L-histidine.</text>
        <dbReference type="EC" id="2.7.13.3"/>
    </reaction>
</comment>
<dbReference type="Gene3D" id="3.30.450.20">
    <property type="entry name" value="PAS domain"/>
    <property type="match status" value="5"/>
</dbReference>
<dbReference type="InterPro" id="IPR013767">
    <property type="entry name" value="PAS_fold"/>
</dbReference>
<evidence type="ECO:0000256" key="12">
    <source>
        <dbReference type="SAM" id="MobiDB-lite"/>
    </source>
</evidence>
<evidence type="ECO:0000256" key="5">
    <source>
        <dbReference type="ARBA" id="ARBA00022553"/>
    </source>
</evidence>
<dbReference type="InterPro" id="IPR000014">
    <property type="entry name" value="PAS"/>
</dbReference>
<evidence type="ECO:0000256" key="8">
    <source>
        <dbReference type="ARBA" id="ARBA00022777"/>
    </source>
</evidence>
<dbReference type="PROSITE" id="PS50112">
    <property type="entry name" value="PAS"/>
    <property type="match status" value="4"/>
</dbReference>
<dbReference type="EMBL" id="PDEQ01000001">
    <property type="protein sequence ID" value="PEN14834.1"/>
    <property type="molecule type" value="Genomic_DNA"/>
</dbReference>
<dbReference type="RefSeq" id="WP_098073731.1">
    <property type="nucleotide sequence ID" value="NZ_PDEQ01000001.1"/>
</dbReference>
<keyword evidence="5" id="KW-0597">Phosphoprotein</keyword>
<evidence type="ECO:0000256" key="4">
    <source>
        <dbReference type="ARBA" id="ARBA00022475"/>
    </source>
</evidence>
<dbReference type="FunFam" id="3.30.565.10:FF:000023">
    <property type="entry name" value="PAS domain-containing sensor histidine kinase"/>
    <property type="match status" value="1"/>
</dbReference>
<evidence type="ECO:0000259" key="15">
    <source>
        <dbReference type="PROSITE" id="PS50113"/>
    </source>
</evidence>
<dbReference type="CDD" id="cd00130">
    <property type="entry name" value="PAS"/>
    <property type="match status" value="5"/>
</dbReference>
<dbReference type="InterPro" id="IPR001610">
    <property type="entry name" value="PAC"/>
</dbReference>
<dbReference type="Pfam" id="PF08448">
    <property type="entry name" value="PAS_4"/>
    <property type="match status" value="1"/>
</dbReference>
<evidence type="ECO:0000256" key="7">
    <source>
        <dbReference type="ARBA" id="ARBA00022741"/>
    </source>
</evidence>
<dbReference type="Pfam" id="PF08447">
    <property type="entry name" value="PAS_3"/>
    <property type="match status" value="1"/>
</dbReference>
<feature type="domain" description="PAS" evidence="14">
    <location>
        <begin position="329"/>
        <end position="379"/>
    </location>
</feature>
<evidence type="ECO:0000256" key="3">
    <source>
        <dbReference type="ARBA" id="ARBA00012438"/>
    </source>
</evidence>
<dbReference type="InterPro" id="IPR000700">
    <property type="entry name" value="PAS-assoc_C"/>
</dbReference>
<evidence type="ECO:0000256" key="6">
    <source>
        <dbReference type="ARBA" id="ARBA00022679"/>
    </source>
</evidence>
<feature type="domain" description="Histidine kinase" evidence="13">
    <location>
        <begin position="1008"/>
        <end position="1224"/>
    </location>
</feature>
<dbReference type="Gene3D" id="3.30.450.40">
    <property type="match status" value="1"/>
</dbReference>
<keyword evidence="8" id="KW-0418">Kinase</keyword>
<dbReference type="GO" id="GO:0000155">
    <property type="term" value="F:phosphorelay sensor kinase activity"/>
    <property type="evidence" value="ECO:0007669"/>
    <property type="project" value="InterPro"/>
</dbReference>
<evidence type="ECO:0000256" key="10">
    <source>
        <dbReference type="ARBA" id="ARBA00023012"/>
    </source>
</evidence>
<feature type="domain" description="PAC" evidence="15">
    <location>
        <begin position="774"/>
        <end position="829"/>
    </location>
</feature>
<evidence type="ECO:0000313" key="17">
    <source>
        <dbReference type="Proteomes" id="UP000220102"/>
    </source>
</evidence>
<dbReference type="SMART" id="SM00387">
    <property type="entry name" value="HATPase_c"/>
    <property type="match status" value="1"/>
</dbReference>
<dbReference type="EC" id="2.7.13.3" evidence="3"/>
<organism evidence="16 17">
    <name type="scientific">Longibacter salinarum</name>
    <dbReference type="NCBI Taxonomy" id="1850348"/>
    <lineage>
        <taxon>Bacteria</taxon>
        <taxon>Pseudomonadati</taxon>
        <taxon>Rhodothermota</taxon>
        <taxon>Rhodothermia</taxon>
        <taxon>Rhodothermales</taxon>
        <taxon>Salisaetaceae</taxon>
        <taxon>Longibacter</taxon>
    </lineage>
</organism>
<keyword evidence="17" id="KW-1185">Reference proteome</keyword>
<protein>
    <recommendedName>
        <fullName evidence="3">histidine kinase</fullName>
        <ecNumber evidence="3">2.7.13.3</ecNumber>
    </recommendedName>
</protein>
<dbReference type="SMART" id="SM00091">
    <property type="entry name" value="PAS"/>
    <property type="match status" value="5"/>
</dbReference>
<dbReference type="Pfam" id="PF00989">
    <property type="entry name" value="PAS"/>
    <property type="match status" value="2"/>
</dbReference>
<reference evidence="16 17" key="1">
    <citation type="submission" date="2017-10" db="EMBL/GenBank/DDBJ databases">
        <title>Draft genome of Longibacter Salinarum.</title>
        <authorList>
            <person name="Goh K.M."/>
            <person name="Shamsir M.S."/>
            <person name="Lim S.W."/>
        </authorList>
    </citation>
    <scope>NUCLEOTIDE SEQUENCE [LARGE SCALE GENOMIC DNA]</scope>
    <source>
        <strain evidence="16 17">KCTC 52045</strain>
    </source>
</reference>
<feature type="domain" description="PAC" evidence="15">
    <location>
        <begin position="382"/>
        <end position="434"/>
    </location>
</feature>
<dbReference type="Pfam" id="PF02518">
    <property type="entry name" value="HATPase_c"/>
    <property type="match status" value="1"/>
</dbReference>
<dbReference type="Gene3D" id="1.10.287.130">
    <property type="match status" value="1"/>
</dbReference>
<dbReference type="GO" id="GO:0006355">
    <property type="term" value="P:regulation of DNA-templated transcription"/>
    <property type="evidence" value="ECO:0007669"/>
    <property type="project" value="InterPro"/>
</dbReference>
<dbReference type="Pfam" id="PF13426">
    <property type="entry name" value="PAS_9"/>
    <property type="match status" value="1"/>
</dbReference>
<keyword evidence="4" id="KW-1003">Cell membrane</keyword>
<feature type="domain" description="PAC" evidence="15">
    <location>
        <begin position="646"/>
        <end position="698"/>
    </location>
</feature>
<dbReference type="NCBIfam" id="TIGR00229">
    <property type="entry name" value="sensory_box"/>
    <property type="match status" value="4"/>
</dbReference>
<comment type="caution">
    <text evidence="16">The sequence shown here is derived from an EMBL/GenBank/DDBJ whole genome shotgun (WGS) entry which is preliminary data.</text>
</comment>
<evidence type="ECO:0000256" key="1">
    <source>
        <dbReference type="ARBA" id="ARBA00000085"/>
    </source>
</evidence>
<evidence type="ECO:0000256" key="2">
    <source>
        <dbReference type="ARBA" id="ARBA00004236"/>
    </source>
</evidence>
<dbReference type="SMART" id="SM00388">
    <property type="entry name" value="HisKA"/>
    <property type="match status" value="1"/>
</dbReference>
<sequence>MNSSTDPGFHPHLLGKKSGSPKTIRSILDAIGLFSRTPEPVLDRLTAMAARVVGADRAGIVLLNGKYAEFISVAGELPRTISHRGAPPFTRSGVVVSTDEIRDEPLIHAGDGIITRQLTDDSIYSHDAFQEVTPGVEVACEIPLLSLTNNQVGALTAFFTSSEVEDLDAVHATLADLAGLACLEINGRAREVRHQDILESITDGFFALDEDWCFTYVNRHAESLLQRSREELLGKNVWDEFPEAVDLPFYEEYHRAAKEGENTRFTAYFPPLDCWFDVHAFPFRGGLSVYFDDVSDRIASKERLRVLSAAVEQIYDAVVITRPTTSTGDGPEIVYVNRAFEQMTGYSRDEVIGQTPKILQGPKTDPEQLDALREALENEEQWSGETVNYRKDGSSYVVAWSVAPVRNEEGVIEYWVSGQRDVTARRAIEEQLRRRESYLSITLNSIGDAVIATDTDGRITEMNDVAQTLTGWSSPEATGLPLSDVFKIHDADTGRPIDNPVNDVLRTGSPMSRNQNIVLTAKDGTECHIAENASPIEASEGDIVGVVLVFRDISEAHRHHAELERERDLLARIYDTSAAGITIVDSDGAITKANKRAEQILGLSQSEVTHRAYNDPAWNLKTIDGEPIPENEIPFAVIKRTGKPVFDAEHALHWPDGSRRVLNVNGAPLRNEQNEFDGAIFFIQDVTDQHERERSLREYRQLLEESQRIANLGHWDWDVTTGEITWSAETYRIFGMDPDTFEPSLSAYRNLVVPRDRDNVQEAITHIKKHREPTTVEHDILRPDGTRRRVEVTGLLFDADTGADQEPHRIIGTVLDVTERRAKERTLRQREARLQDLYHATGTLTACKTPSALAHVIHELINETLNYPVCGIRRAVDGWLVPEVVSSPPEANLSMPRPRYSIDGPENAAISYRQNETIYVDDIATTDQSPVDGSSIQSVLYVPITGYGVVTIGSDSLDDIDPFHIRLIEILANNAESVYQRIERETSLLAARDEAEEMNRLKSAFLANMSHEIRTPLTSIIGFAELLQERDLDETTDHFLSLMHKSGNRLLNTLNSVLDLSQLEAGLFDLQFASIDLRPAIRGVVESFSANVLKADIDLSVEMASSPVMAYADESAFRRIVMNLVSNAIKFTEPGGSVIIRVRDAGPCAQLQVRDTGIGIDDDFMSDLFEAFTQESSGTARAFEGSGLGLTITSQLVELMDGSIDVDSTKGEGTTFTVTLPRVAPMADRP</sequence>
<dbReference type="PROSITE" id="PS50113">
    <property type="entry name" value="PAC"/>
    <property type="match status" value="4"/>
</dbReference>
<evidence type="ECO:0000256" key="9">
    <source>
        <dbReference type="ARBA" id="ARBA00022840"/>
    </source>
</evidence>
<dbReference type="SUPFAM" id="SSF55785">
    <property type="entry name" value="PYP-like sensor domain (PAS domain)"/>
    <property type="match status" value="5"/>
</dbReference>
<feature type="domain" description="PAC" evidence="15">
    <location>
        <begin position="513"/>
        <end position="565"/>
    </location>
</feature>
<dbReference type="OrthoDB" id="9797097at2"/>
<dbReference type="Pfam" id="PF00512">
    <property type="entry name" value="HisKA"/>
    <property type="match status" value="1"/>
</dbReference>
<keyword evidence="7" id="KW-0547">Nucleotide-binding</keyword>
<name>A0A2A8D1S4_9BACT</name>
<dbReference type="PANTHER" id="PTHR43047">
    <property type="entry name" value="TWO-COMPONENT HISTIDINE PROTEIN KINASE"/>
    <property type="match status" value="1"/>
</dbReference>
<keyword evidence="6" id="KW-0808">Transferase</keyword>
<dbReference type="SUPFAM" id="SSF47384">
    <property type="entry name" value="Homodimeric domain of signal transducing histidine kinase"/>
    <property type="match status" value="1"/>
</dbReference>
<evidence type="ECO:0000259" key="13">
    <source>
        <dbReference type="PROSITE" id="PS50109"/>
    </source>
</evidence>
<dbReference type="InterPro" id="IPR013656">
    <property type="entry name" value="PAS_4"/>
</dbReference>